<dbReference type="Pfam" id="PF03537">
    <property type="entry name" value="Glyco_hydro_114"/>
    <property type="match status" value="1"/>
</dbReference>
<protein>
    <recommendedName>
        <fullName evidence="1">Glycoside-hydrolase family GH114 TIM-barrel domain-containing protein</fullName>
    </recommendedName>
</protein>
<dbReference type="PANTHER" id="PTHR35882:SF2">
    <property type="entry name" value="PELA"/>
    <property type="match status" value="1"/>
</dbReference>
<sequence length="1000" mass="109146">MSGAVHFVRANKEGSTLVNRLGEAQGSRGGHMPCRPGWVAWLGRLAQRAALALALGGAAAAAAQPAPAPAPAMPSIALHYGARPPVDALQAFDIAVVEPDSGFDPREAATPSTAWFAYVSVGEVLDSRPYFKDIPKNWFVGRNDAWNAPVIDQAADGWPAFYVDKVIAPLWARGFRGFFLDTLDSYQLAVRTDAERARQEAGLVRVVRAIKARYPDARLIFNRGFEILPQVHGLAYAVAFESLFRGWNQAQGRYVEVPQADRDWLLAQARTIREQYRLPVVSIDYCPPADRRCARETARRIRALGITPYVADPGLQTVGIGKVEVLPRRVLVVQERRPGVSIDDSPGVRFVSMPLNYLGYRVEFAETSEELPEIGPDRYAGVVVYLSGKVTAQPGRFHTWVQARMAQGTPVVFLNDFGADVSGAVARGFGLKAVKGRVSGPVEVVARDRMMGFEMPVAPDRTEAVAVQVPDGDGFRSLLRLRSGTLTYDAAAITPWGGYVLGPYAVRQSGIGNTQSRWVVQPLDFLREALRLPAMPVPDVTTENGRRLLTIHIDGDGFASRAEIPGGGFSGEVLLREIFDRYRLPMTMSVIQGEVSRDGMYPKLSAELEPIARKIFAQPYVEVASHTFSHPFEWARTVPAQQGKQGQGGNAAVTEGDEAFHLDIPGYKMDLNREIGGSIDYINRTLAPAGKPVGLLLWSGDCQPPAEALRLTDKARVLNMNGGDTLITRSNPSWTAIAPLGINKPGGTFQVFAPNQNENVYTNLWHGPFYGFERVIETFELTDRPYRFKPVNIYYHSYSGTKAASLKALRKVYDYVLAQPLLPLHATDYVRKVLDWQEMAVAREVGDGSADSGGTQWIVRGDGNLRNLRWSGAGVPDVAAAQGVTGTSPAPGGGVYLHLDGGAARFAMRDAAAPAAPAMPQLAEASGIVRDWSQRDGVTRFAFSGYYKPFFRLANAGHCRVSVDGKAMPAVRERNTLRVDTAPVTDPNHVRQQVEVRCAG</sequence>
<dbReference type="Gene3D" id="3.20.20.70">
    <property type="entry name" value="Aldolase class I"/>
    <property type="match status" value="1"/>
</dbReference>
<dbReference type="GO" id="GO:0005975">
    <property type="term" value="P:carbohydrate metabolic process"/>
    <property type="evidence" value="ECO:0007669"/>
    <property type="project" value="InterPro"/>
</dbReference>
<dbReference type="PIRSF" id="PIRSF029570">
    <property type="entry name" value="UCP029570"/>
    <property type="match status" value="1"/>
</dbReference>
<organism evidence="2 3">
    <name type="scientific">Cupriavidus taiwanensis</name>
    <dbReference type="NCBI Taxonomy" id="164546"/>
    <lineage>
        <taxon>Bacteria</taxon>
        <taxon>Pseudomonadati</taxon>
        <taxon>Pseudomonadota</taxon>
        <taxon>Betaproteobacteria</taxon>
        <taxon>Burkholderiales</taxon>
        <taxon>Burkholderiaceae</taxon>
        <taxon>Cupriavidus</taxon>
    </lineage>
</organism>
<comment type="caution">
    <text evidence="2">The sequence shown here is derived from an EMBL/GenBank/DDBJ whole genome shotgun (WGS) entry which is preliminary data.</text>
</comment>
<dbReference type="SUPFAM" id="SSF88713">
    <property type="entry name" value="Glycoside hydrolase/deacetylase"/>
    <property type="match status" value="1"/>
</dbReference>
<proteinExistence type="predicted"/>
<name>A0A975XH97_9BURK</name>
<dbReference type="CDD" id="cd10922">
    <property type="entry name" value="CE4_PelA_like_C"/>
    <property type="match status" value="1"/>
</dbReference>
<dbReference type="InterPro" id="IPR004352">
    <property type="entry name" value="GH114_TIM-barrel"/>
</dbReference>
<evidence type="ECO:0000313" key="2">
    <source>
        <dbReference type="EMBL" id="SOY67911.1"/>
    </source>
</evidence>
<dbReference type="SUPFAM" id="SSF51445">
    <property type="entry name" value="(Trans)glycosidases"/>
    <property type="match status" value="1"/>
</dbReference>
<dbReference type="InterPro" id="IPR013785">
    <property type="entry name" value="Aldolase_TIM"/>
</dbReference>
<dbReference type="EMBL" id="OFSQ01000038">
    <property type="protein sequence ID" value="SOY67911.1"/>
    <property type="molecule type" value="Genomic_DNA"/>
</dbReference>
<reference evidence="2 3" key="1">
    <citation type="submission" date="2018-01" db="EMBL/GenBank/DDBJ databases">
        <authorList>
            <person name="Clerissi C."/>
        </authorList>
    </citation>
    <scope>NUCLEOTIDE SEQUENCE [LARGE SCALE GENOMIC DNA]</scope>
    <source>
        <strain evidence="2">Cupriavidus sp. LMG 19464</strain>
    </source>
</reference>
<gene>
    <name evidence="2" type="ORF">CBM2587_B90361</name>
</gene>
<evidence type="ECO:0000313" key="3">
    <source>
        <dbReference type="Proteomes" id="UP000256780"/>
    </source>
</evidence>
<accession>A0A975XH97</accession>
<dbReference type="Proteomes" id="UP000256780">
    <property type="component" value="Chromosome CBM2587_b"/>
</dbReference>
<dbReference type="AlphaFoldDB" id="A0A975XH97"/>
<dbReference type="InterPro" id="IPR016925">
    <property type="entry name" value="UCP029570"/>
</dbReference>
<feature type="domain" description="Glycoside-hydrolase family GH114 TIM-barrel" evidence="1">
    <location>
        <begin position="77"/>
        <end position="316"/>
    </location>
</feature>
<dbReference type="InterPro" id="IPR011330">
    <property type="entry name" value="Glyco_hydro/deAcase_b/a-brl"/>
</dbReference>
<evidence type="ECO:0000259" key="1">
    <source>
        <dbReference type="Pfam" id="PF03537"/>
    </source>
</evidence>
<dbReference type="InterPro" id="IPR017853">
    <property type="entry name" value="GH"/>
</dbReference>
<dbReference type="PANTHER" id="PTHR35882">
    <property type="entry name" value="PELA"/>
    <property type="match status" value="1"/>
</dbReference>